<feature type="region of interest" description="Disordered" evidence="7">
    <location>
        <begin position="123"/>
        <end position="152"/>
    </location>
</feature>
<dbReference type="GO" id="GO:0015842">
    <property type="term" value="P:aminergic neurotransmitter loading into synaptic vesicle"/>
    <property type="evidence" value="ECO:0007669"/>
    <property type="project" value="TreeGrafter"/>
</dbReference>
<evidence type="ECO:0000313" key="9">
    <source>
        <dbReference type="EMBL" id="ELW71003.1"/>
    </source>
</evidence>
<evidence type="ECO:0000256" key="5">
    <source>
        <dbReference type="ARBA" id="ARBA00023136"/>
    </source>
</evidence>
<feature type="transmembrane region" description="Helical" evidence="8">
    <location>
        <begin position="596"/>
        <end position="618"/>
    </location>
</feature>
<feature type="transmembrane region" description="Helical" evidence="8">
    <location>
        <begin position="440"/>
        <end position="460"/>
    </location>
</feature>
<keyword evidence="10" id="KW-1185">Reference proteome</keyword>
<dbReference type="Proteomes" id="UP000011518">
    <property type="component" value="Unassembled WGS sequence"/>
</dbReference>
<evidence type="ECO:0000313" key="10">
    <source>
        <dbReference type="Proteomes" id="UP000011518"/>
    </source>
</evidence>
<evidence type="ECO:0000256" key="3">
    <source>
        <dbReference type="ARBA" id="ARBA00022692"/>
    </source>
</evidence>
<dbReference type="PANTHER" id="PTHR23506">
    <property type="entry name" value="GH10249P"/>
    <property type="match status" value="1"/>
</dbReference>
<evidence type="ECO:0000256" key="1">
    <source>
        <dbReference type="ARBA" id="ARBA00004644"/>
    </source>
</evidence>
<dbReference type="GO" id="GO:0005335">
    <property type="term" value="F:serotonin:sodium:chloride symporter activity"/>
    <property type="evidence" value="ECO:0007669"/>
    <property type="project" value="TreeGrafter"/>
</dbReference>
<reference evidence="10" key="2">
    <citation type="journal article" date="2013" name="Nat. Commun.">
        <title>Genome of the Chinese tree shrew.</title>
        <authorList>
            <person name="Fan Y."/>
            <person name="Huang Z.Y."/>
            <person name="Cao C.C."/>
            <person name="Chen C.S."/>
            <person name="Chen Y.X."/>
            <person name="Fan D.D."/>
            <person name="He J."/>
            <person name="Hou H.L."/>
            <person name="Hu L."/>
            <person name="Hu X.T."/>
            <person name="Jiang X.T."/>
            <person name="Lai R."/>
            <person name="Lang Y.S."/>
            <person name="Liang B."/>
            <person name="Liao S.G."/>
            <person name="Mu D."/>
            <person name="Ma Y.Y."/>
            <person name="Niu Y.Y."/>
            <person name="Sun X.Q."/>
            <person name="Xia J.Q."/>
            <person name="Xiao J."/>
            <person name="Xiong Z.Q."/>
            <person name="Xu L."/>
            <person name="Yang L."/>
            <person name="Zhang Y."/>
            <person name="Zhao W."/>
            <person name="Zhao X.D."/>
            <person name="Zheng Y.T."/>
            <person name="Zhou J.M."/>
            <person name="Zhu Y.B."/>
            <person name="Zhang G.J."/>
            <person name="Wang J."/>
            <person name="Yao Y.G."/>
        </authorList>
    </citation>
    <scope>NUCLEOTIDE SEQUENCE [LARGE SCALE GENOMIC DNA]</scope>
</reference>
<evidence type="ECO:0000256" key="7">
    <source>
        <dbReference type="SAM" id="MobiDB-lite"/>
    </source>
</evidence>
<keyword evidence="2" id="KW-0813">Transport</keyword>
<keyword evidence="5 8" id="KW-0472">Membrane</keyword>
<dbReference type="EMBL" id="KB320476">
    <property type="protein sequence ID" value="ELW71003.1"/>
    <property type="molecule type" value="Genomic_DNA"/>
</dbReference>
<feature type="transmembrane region" description="Helical" evidence="8">
    <location>
        <begin position="201"/>
        <end position="224"/>
    </location>
</feature>
<keyword evidence="6" id="KW-0968">Cytoplasmic vesicle</keyword>
<evidence type="ECO:0000256" key="6">
    <source>
        <dbReference type="ARBA" id="ARBA00023329"/>
    </source>
</evidence>
<evidence type="ECO:0000256" key="2">
    <source>
        <dbReference type="ARBA" id="ARBA00022448"/>
    </source>
</evidence>
<feature type="transmembrane region" description="Helical" evidence="8">
    <location>
        <begin position="398"/>
        <end position="419"/>
    </location>
</feature>
<dbReference type="CDD" id="cd17384">
    <property type="entry name" value="MFS_SLC18A1_2_VAT1_2"/>
    <property type="match status" value="1"/>
</dbReference>
<evidence type="ECO:0000256" key="4">
    <source>
        <dbReference type="ARBA" id="ARBA00022989"/>
    </source>
</evidence>
<dbReference type="Gene3D" id="1.20.1250.20">
    <property type="entry name" value="MFS general substrate transporter like domains"/>
    <property type="match status" value="2"/>
</dbReference>
<proteinExistence type="predicted"/>
<reference evidence="10" key="1">
    <citation type="submission" date="2012-07" db="EMBL/GenBank/DDBJ databases">
        <title>Genome of the Chinese tree shrew, a rising model animal genetically related to primates.</title>
        <authorList>
            <person name="Zhang G."/>
            <person name="Fan Y."/>
            <person name="Yao Y."/>
            <person name="Huang Z."/>
        </authorList>
    </citation>
    <scope>NUCLEOTIDE SEQUENCE [LARGE SCALE GENOMIC DNA]</scope>
</reference>
<dbReference type="Pfam" id="PF07690">
    <property type="entry name" value="MFS_1"/>
    <property type="match status" value="1"/>
</dbReference>
<dbReference type="InterPro" id="IPR050930">
    <property type="entry name" value="MFS_Vesicular_Transporter"/>
</dbReference>
<organism evidence="9 10">
    <name type="scientific">Tupaia chinensis</name>
    <name type="common">Chinese tree shrew</name>
    <name type="synonym">Tupaia belangeri chinensis</name>
    <dbReference type="NCBI Taxonomy" id="246437"/>
    <lineage>
        <taxon>Eukaryota</taxon>
        <taxon>Metazoa</taxon>
        <taxon>Chordata</taxon>
        <taxon>Craniata</taxon>
        <taxon>Vertebrata</taxon>
        <taxon>Euteleostomi</taxon>
        <taxon>Mammalia</taxon>
        <taxon>Eutheria</taxon>
        <taxon>Euarchontoglires</taxon>
        <taxon>Scandentia</taxon>
        <taxon>Tupaiidae</taxon>
        <taxon>Tupaia</taxon>
    </lineage>
</organism>
<feature type="compositionally biased region" description="Basic and acidic residues" evidence="7">
    <location>
        <begin position="123"/>
        <end position="137"/>
    </location>
</feature>
<keyword evidence="3 8" id="KW-0812">Transmembrane</keyword>
<dbReference type="InterPro" id="IPR036259">
    <property type="entry name" value="MFS_trans_sf"/>
</dbReference>
<dbReference type="AlphaFoldDB" id="L9L809"/>
<name>L9L809_TUPCH</name>
<dbReference type="InterPro" id="IPR011701">
    <property type="entry name" value="MFS"/>
</dbReference>
<protein>
    <submittedName>
        <fullName evidence="9">Synaptic vesicular amine transporter</fullName>
    </submittedName>
</protein>
<evidence type="ECO:0000256" key="8">
    <source>
        <dbReference type="SAM" id="Phobius"/>
    </source>
</evidence>
<dbReference type="SUPFAM" id="SSF103473">
    <property type="entry name" value="MFS general substrate transporter"/>
    <property type="match status" value="1"/>
</dbReference>
<dbReference type="InParanoid" id="L9L809"/>
<dbReference type="GO" id="GO:0030672">
    <property type="term" value="C:synaptic vesicle membrane"/>
    <property type="evidence" value="ECO:0007669"/>
    <property type="project" value="UniProtKB-SubCell"/>
</dbReference>
<accession>L9L809</accession>
<keyword evidence="4 8" id="KW-1133">Transmembrane helix</keyword>
<dbReference type="GO" id="GO:0043195">
    <property type="term" value="C:terminal bouton"/>
    <property type="evidence" value="ECO:0007669"/>
    <property type="project" value="TreeGrafter"/>
</dbReference>
<comment type="subcellular location">
    <subcellularLocation>
        <location evidence="1">Cytoplasmic vesicle</location>
        <location evidence="1">Secretory vesicle</location>
        <location evidence="1">Synaptic vesicle membrane</location>
        <topology evidence="1">Multi-pass membrane protein</topology>
    </subcellularLocation>
</comment>
<feature type="transmembrane region" description="Helical" evidence="8">
    <location>
        <begin position="372"/>
        <end position="392"/>
    </location>
</feature>
<feature type="transmembrane region" description="Helical" evidence="8">
    <location>
        <begin position="565"/>
        <end position="584"/>
    </location>
</feature>
<dbReference type="FunCoup" id="L9L809">
    <property type="interactions" value="266"/>
</dbReference>
<sequence>MWGLEERRSLPAWPVTPNSQHPLLDLSCTQVTKVQEAEFRSSLPWYHSCATLDKALSLFGSSFWPLKGFSQGSGVMQEFSSPGEEGKLWEACVAVRADTGAAALVRAGPGKLSGDRLALVRTDPDSRYSPGRTERRLLQRRPGRRRGSTDARGDALWRVSGAWGARGRRVRARLSTGPDVAGWSLNGGGGRLLQSRRSRKLILFIVFLALLLDNMLLTVVVPIIPSYLYSIEHEKNATEIQTASPVHTPTTSGSFQSIFSYYDNSTMVTGNATRDSQRGLLQKATTPHMVTNTSTAPSDCPSEDKDLLNENVQVGLLFASKATVQLLTNPFVGLLTNRSLQAIGSSCSSVAGMGMLASVYTDDEERGNAMGIALGGLAMGVLVGPPFGSVLYEFVGKTAPFLVLAALVLLDGAIQLFVLQPSRVQPESQKGTPLTTLLKDPYILIAAGSICFANMGIAMLEPALPIWMMETMCSRKWQLVLYAINGSGKCIQIQPEWSLAIYLTVTARFCIIFCCDGSTSEHIPFAKNIYGLIAPNFGVGFAIGMVDSSMMPIMGYLVDLRHVSVYGSVYAIADVAFCMGYAIGPSAGGAIAKAIGFPWLMTMIGIVDILFAPLCFFLRSPPAKEEKMAILMDHNCPIKTKMYTQNNIQSYPIGDDEESESD</sequence>
<dbReference type="PANTHER" id="PTHR23506:SF30">
    <property type="entry name" value="SYNAPTIC VESICULAR AMINE TRANSPORTER"/>
    <property type="match status" value="1"/>
</dbReference>
<dbReference type="STRING" id="246437.L9L809"/>
<gene>
    <name evidence="9" type="ORF">TREES_T100020252</name>
</gene>